<organism evidence="1 2">
    <name type="scientific">Aphis glycines</name>
    <name type="common">Soybean aphid</name>
    <dbReference type="NCBI Taxonomy" id="307491"/>
    <lineage>
        <taxon>Eukaryota</taxon>
        <taxon>Metazoa</taxon>
        <taxon>Ecdysozoa</taxon>
        <taxon>Arthropoda</taxon>
        <taxon>Hexapoda</taxon>
        <taxon>Insecta</taxon>
        <taxon>Pterygota</taxon>
        <taxon>Neoptera</taxon>
        <taxon>Paraneoptera</taxon>
        <taxon>Hemiptera</taxon>
        <taxon>Sternorrhyncha</taxon>
        <taxon>Aphidomorpha</taxon>
        <taxon>Aphidoidea</taxon>
        <taxon>Aphididae</taxon>
        <taxon>Aphidini</taxon>
        <taxon>Aphis</taxon>
        <taxon>Aphis</taxon>
    </lineage>
</organism>
<proteinExistence type="predicted"/>
<comment type="caution">
    <text evidence="1">The sequence shown here is derived from an EMBL/GenBank/DDBJ whole genome shotgun (WGS) entry which is preliminary data.</text>
</comment>
<keyword evidence="2" id="KW-1185">Reference proteome</keyword>
<dbReference type="OrthoDB" id="6620441at2759"/>
<dbReference type="Proteomes" id="UP000475862">
    <property type="component" value="Unassembled WGS sequence"/>
</dbReference>
<evidence type="ECO:0000313" key="2">
    <source>
        <dbReference type="Proteomes" id="UP000475862"/>
    </source>
</evidence>
<name>A0A6G0TJF7_APHGL</name>
<protein>
    <submittedName>
        <fullName evidence="1">Uncharacterized protein</fullName>
    </submittedName>
</protein>
<dbReference type="EMBL" id="VYZN01000037">
    <property type="protein sequence ID" value="KAE9532944.1"/>
    <property type="molecule type" value="Genomic_DNA"/>
</dbReference>
<gene>
    <name evidence="1" type="ORF">AGLY_009372</name>
</gene>
<dbReference type="AlphaFoldDB" id="A0A6G0TJF7"/>
<accession>A0A6G0TJF7</accession>
<sequence length="370" mass="43049">MVTIFKDEEIGKTELFNLTEDMIKELFPKIGKRSKFFTKLKEYKRTSQGVSEELTYIPTLHQQDDVTYNEDISQMLIEIQEPIASADLFSDENLFPEGTSNILDSTRNSINNITDISERYISTEKNINYVRTVQSEVQSEENPQSKIYITTILNNYSDGKLVLKYYEAVGTLNQSMRNTLSSVVIKHEIQKCENNLKIEKNKFLLLAEGIEKLFSNEIKETYFTPYYKDGNNIISMKGKLYDKYCNLKNNINPNNNVTTDSADVDNLNFIDSDYEDKILWLKNNTQPSQTLQTYWVETIELDFNHLYPEKQFKLLNEIDVFIVKLIKYIKSVNFQFGVQGPSIIKELETPSTITVWYLQLNVGLCHTELH</sequence>
<evidence type="ECO:0000313" key="1">
    <source>
        <dbReference type="EMBL" id="KAE9532944.1"/>
    </source>
</evidence>
<reference evidence="1 2" key="1">
    <citation type="submission" date="2019-08" db="EMBL/GenBank/DDBJ databases">
        <title>The genome of the soybean aphid Biotype 1, its phylome, world population structure and adaptation to the North American continent.</title>
        <authorList>
            <person name="Giordano R."/>
            <person name="Donthu R.K."/>
            <person name="Hernandez A.G."/>
            <person name="Wright C.L."/>
            <person name="Zimin A.V."/>
        </authorList>
    </citation>
    <scope>NUCLEOTIDE SEQUENCE [LARGE SCALE GENOMIC DNA]</scope>
    <source>
        <tissue evidence="1">Whole aphids</tissue>
    </source>
</reference>